<evidence type="ECO:0000259" key="1">
    <source>
        <dbReference type="PROSITE" id="PS51186"/>
    </source>
</evidence>
<feature type="domain" description="N-acetyltransferase" evidence="1">
    <location>
        <begin position="9"/>
        <end position="171"/>
    </location>
</feature>
<accession>A0A6G8Q4G0</accession>
<evidence type="ECO:0000313" key="2">
    <source>
        <dbReference type="EMBL" id="QIN81207.1"/>
    </source>
</evidence>
<dbReference type="InterPro" id="IPR051531">
    <property type="entry name" value="N-acetyltransferase"/>
</dbReference>
<dbReference type="AlphaFoldDB" id="A0A6G8Q4G0"/>
<dbReference type="KEGG" id="rub:GBA63_00185"/>
<evidence type="ECO:0000313" key="3">
    <source>
        <dbReference type="Proteomes" id="UP000501452"/>
    </source>
</evidence>
<dbReference type="InterPro" id="IPR016181">
    <property type="entry name" value="Acyl_CoA_acyltransferase"/>
</dbReference>
<proteinExistence type="predicted"/>
<dbReference type="RefSeq" id="WP_166172348.1">
    <property type="nucleotide sequence ID" value="NZ_CP045119.1"/>
</dbReference>
<dbReference type="GO" id="GO:0016747">
    <property type="term" value="F:acyltransferase activity, transferring groups other than amino-acyl groups"/>
    <property type="evidence" value="ECO:0007669"/>
    <property type="project" value="InterPro"/>
</dbReference>
<reference evidence="2 3" key="1">
    <citation type="submission" date="2019-10" db="EMBL/GenBank/DDBJ databases">
        <title>Rubrobacter sp nov SCSIO 52090 isolated from a deep-sea sediment in the South China Sea.</title>
        <authorList>
            <person name="Chen R.W."/>
        </authorList>
    </citation>
    <scope>NUCLEOTIDE SEQUENCE [LARGE SCALE GENOMIC DNA]</scope>
    <source>
        <strain evidence="2 3">SCSIO 52909</strain>
    </source>
</reference>
<keyword evidence="3" id="KW-1185">Reference proteome</keyword>
<dbReference type="Pfam" id="PF13302">
    <property type="entry name" value="Acetyltransf_3"/>
    <property type="match status" value="1"/>
</dbReference>
<dbReference type="Proteomes" id="UP000501452">
    <property type="component" value="Chromosome"/>
</dbReference>
<dbReference type="InterPro" id="IPR000182">
    <property type="entry name" value="GNAT_dom"/>
</dbReference>
<keyword evidence="2" id="KW-0808">Transferase</keyword>
<dbReference type="PANTHER" id="PTHR43792">
    <property type="entry name" value="GNAT FAMILY, PUTATIVE (AFU_ORTHOLOGUE AFUA_3G00765)-RELATED-RELATED"/>
    <property type="match status" value="1"/>
</dbReference>
<sequence>MVEIETDRLLLRGWREEDIEPYARICADPEVMRFIGSGKTLTREQSGAQISRFVRHWEEHGFGLWAAEEKSSGSLLGFVGLAHLEDWTASGHDTEVGWRLDRAYWGRGFATEGAKASVDYGFERFGLATIISIIQPGNTTSRRVAEKTGLTLRGETRWRGIDVVWYAIDRNDPRPES</sequence>
<dbReference type="PANTHER" id="PTHR43792:SF1">
    <property type="entry name" value="N-ACETYLTRANSFERASE DOMAIN-CONTAINING PROTEIN"/>
    <property type="match status" value="1"/>
</dbReference>
<dbReference type="EMBL" id="CP045119">
    <property type="protein sequence ID" value="QIN81207.1"/>
    <property type="molecule type" value="Genomic_DNA"/>
</dbReference>
<dbReference type="PROSITE" id="PS51186">
    <property type="entry name" value="GNAT"/>
    <property type="match status" value="1"/>
</dbReference>
<gene>
    <name evidence="2" type="ORF">GBA63_00185</name>
</gene>
<organism evidence="2 3">
    <name type="scientific">Rubrobacter tropicus</name>
    <dbReference type="NCBI Taxonomy" id="2653851"/>
    <lineage>
        <taxon>Bacteria</taxon>
        <taxon>Bacillati</taxon>
        <taxon>Actinomycetota</taxon>
        <taxon>Rubrobacteria</taxon>
        <taxon>Rubrobacterales</taxon>
        <taxon>Rubrobacteraceae</taxon>
        <taxon>Rubrobacter</taxon>
    </lineage>
</organism>
<name>A0A6G8Q4G0_9ACTN</name>
<protein>
    <submittedName>
        <fullName evidence="2">GNAT family N-acetyltransferase</fullName>
    </submittedName>
</protein>
<dbReference type="Gene3D" id="3.40.630.30">
    <property type="match status" value="1"/>
</dbReference>
<dbReference type="SUPFAM" id="SSF55729">
    <property type="entry name" value="Acyl-CoA N-acyltransferases (Nat)"/>
    <property type="match status" value="1"/>
</dbReference>